<evidence type="ECO:0000313" key="2">
    <source>
        <dbReference type="EMBL" id="CAI9958001.1"/>
    </source>
</evidence>
<proteinExistence type="predicted"/>
<name>A0AA86UN95_9EUKA</name>
<accession>A0AA86UN95</accession>
<dbReference type="EMBL" id="CAXDID020000369">
    <property type="protein sequence ID" value="CAL6083042.1"/>
    <property type="molecule type" value="Genomic_DNA"/>
</dbReference>
<gene>
    <name evidence="2" type="ORF">HINF_LOCUS45646</name>
    <name evidence="3" type="ORF">HINF_LOCUS61534</name>
</gene>
<dbReference type="AlphaFoldDB" id="A0AA86UN95"/>
<keyword evidence="4" id="KW-1185">Reference proteome</keyword>
<feature type="coiled-coil region" evidence="1">
    <location>
        <begin position="241"/>
        <end position="275"/>
    </location>
</feature>
<sequence>MTVELQNQLNEKNEEISLLVSQISASIKKQEELEKELETKQLQLNKSDEELRQLRIQLAESINRQQHERIVKNLEDLLNQSRTQLQTETDQHNQSKIHQEQQDIQMNKIQQMNNDLQQQLKDVKKDSDLCKYQLTTETLNQKQISQKQFDENQKLIGTITQLTYANQNLVQANNYLNQQVQQLKSDLTKQSNSANTEIQTLKQHHLQQQQESKTQLSQQELVLNQLKIQYCASIIPLQQQLQQYQQKEQYAIQQIQNLNTRIQQQENETVKIQQENAQVKPEIVENIHFNLMNIPKRSRTVRIQTEKEQIENMICYLKENQFNAEKENENVVMKYTEAENVRVQQVIDHIKKELDVGVSFE</sequence>
<evidence type="ECO:0000313" key="3">
    <source>
        <dbReference type="EMBL" id="CAL6083042.1"/>
    </source>
</evidence>
<protein>
    <submittedName>
        <fullName evidence="3">Hypothetical_protein</fullName>
    </submittedName>
</protein>
<reference evidence="2" key="1">
    <citation type="submission" date="2023-06" db="EMBL/GenBank/DDBJ databases">
        <authorList>
            <person name="Kurt Z."/>
        </authorList>
    </citation>
    <scope>NUCLEOTIDE SEQUENCE</scope>
</reference>
<reference evidence="3 4" key="2">
    <citation type="submission" date="2024-07" db="EMBL/GenBank/DDBJ databases">
        <authorList>
            <person name="Akdeniz Z."/>
        </authorList>
    </citation>
    <scope>NUCLEOTIDE SEQUENCE [LARGE SCALE GENOMIC DNA]</scope>
</reference>
<evidence type="ECO:0000313" key="4">
    <source>
        <dbReference type="Proteomes" id="UP001642409"/>
    </source>
</evidence>
<dbReference type="EMBL" id="CATOUU010000899">
    <property type="protein sequence ID" value="CAI9958001.1"/>
    <property type="molecule type" value="Genomic_DNA"/>
</dbReference>
<keyword evidence="1" id="KW-0175">Coiled coil</keyword>
<dbReference type="Proteomes" id="UP001642409">
    <property type="component" value="Unassembled WGS sequence"/>
</dbReference>
<comment type="caution">
    <text evidence="2">The sequence shown here is derived from an EMBL/GenBank/DDBJ whole genome shotgun (WGS) entry which is preliminary data.</text>
</comment>
<feature type="coiled-coil region" evidence="1">
    <location>
        <begin position="2"/>
        <end position="126"/>
    </location>
</feature>
<organism evidence="2">
    <name type="scientific">Hexamita inflata</name>
    <dbReference type="NCBI Taxonomy" id="28002"/>
    <lineage>
        <taxon>Eukaryota</taxon>
        <taxon>Metamonada</taxon>
        <taxon>Diplomonadida</taxon>
        <taxon>Hexamitidae</taxon>
        <taxon>Hexamitinae</taxon>
        <taxon>Hexamita</taxon>
    </lineage>
</organism>
<evidence type="ECO:0000256" key="1">
    <source>
        <dbReference type="SAM" id="Coils"/>
    </source>
</evidence>